<comment type="caution">
    <text evidence="1">The sequence shown here is derived from an EMBL/GenBank/DDBJ whole genome shotgun (WGS) entry which is preliminary data.</text>
</comment>
<protein>
    <submittedName>
        <fullName evidence="1">Uncharacterized protein</fullName>
    </submittedName>
</protein>
<evidence type="ECO:0000313" key="1">
    <source>
        <dbReference type="EMBL" id="KAG0428197.1"/>
    </source>
</evidence>
<dbReference type="EMBL" id="JABSTQ010009553">
    <property type="protein sequence ID" value="KAG0428197.1"/>
    <property type="molecule type" value="Genomic_DNA"/>
</dbReference>
<accession>A0AC60Q5L6</accession>
<organism evidence="1 2">
    <name type="scientific">Ixodes persulcatus</name>
    <name type="common">Taiga tick</name>
    <dbReference type="NCBI Taxonomy" id="34615"/>
    <lineage>
        <taxon>Eukaryota</taxon>
        <taxon>Metazoa</taxon>
        <taxon>Ecdysozoa</taxon>
        <taxon>Arthropoda</taxon>
        <taxon>Chelicerata</taxon>
        <taxon>Arachnida</taxon>
        <taxon>Acari</taxon>
        <taxon>Parasitiformes</taxon>
        <taxon>Ixodida</taxon>
        <taxon>Ixodoidea</taxon>
        <taxon>Ixodidae</taxon>
        <taxon>Ixodinae</taxon>
        <taxon>Ixodes</taxon>
    </lineage>
</organism>
<name>A0AC60Q5L6_IXOPE</name>
<evidence type="ECO:0000313" key="2">
    <source>
        <dbReference type="Proteomes" id="UP000805193"/>
    </source>
</evidence>
<reference evidence="1 2" key="1">
    <citation type="journal article" date="2020" name="Cell">
        <title>Large-Scale Comparative Analyses of Tick Genomes Elucidate Their Genetic Diversity and Vector Capacities.</title>
        <authorList>
            <consortium name="Tick Genome and Microbiome Consortium (TIGMIC)"/>
            <person name="Jia N."/>
            <person name="Wang J."/>
            <person name="Shi W."/>
            <person name="Du L."/>
            <person name="Sun Y."/>
            <person name="Zhan W."/>
            <person name="Jiang J.F."/>
            <person name="Wang Q."/>
            <person name="Zhang B."/>
            <person name="Ji P."/>
            <person name="Bell-Sakyi L."/>
            <person name="Cui X.M."/>
            <person name="Yuan T.T."/>
            <person name="Jiang B.G."/>
            <person name="Yang W.F."/>
            <person name="Lam T.T."/>
            <person name="Chang Q.C."/>
            <person name="Ding S.J."/>
            <person name="Wang X.J."/>
            <person name="Zhu J.G."/>
            <person name="Ruan X.D."/>
            <person name="Zhao L."/>
            <person name="Wei J.T."/>
            <person name="Ye R.Z."/>
            <person name="Que T.C."/>
            <person name="Du C.H."/>
            <person name="Zhou Y.H."/>
            <person name="Cheng J.X."/>
            <person name="Dai P.F."/>
            <person name="Guo W.B."/>
            <person name="Han X.H."/>
            <person name="Huang E.J."/>
            <person name="Li L.F."/>
            <person name="Wei W."/>
            <person name="Gao Y.C."/>
            <person name="Liu J.Z."/>
            <person name="Shao H.Z."/>
            <person name="Wang X."/>
            <person name="Wang C.C."/>
            <person name="Yang T.C."/>
            <person name="Huo Q.B."/>
            <person name="Li W."/>
            <person name="Chen H.Y."/>
            <person name="Chen S.E."/>
            <person name="Zhou L.G."/>
            <person name="Ni X.B."/>
            <person name="Tian J.H."/>
            <person name="Sheng Y."/>
            <person name="Liu T."/>
            <person name="Pan Y.S."/>
            <person name="Xia L.Y."/>
            <person name="Li J."/>
            <person name="Zhao F."/>
            <person name="Cao W.C."/>
        </authorList>
    </citation>
    <scope>NUCLEOTIDE SEQUENCE [LARGE SCALE GENOMIC DNA]</scope>
    <source>
        <strain evidence="1">Iper-2018</strain>
    </source>
</reference>
<keyword evidence="2" id="KW-1185">Reference proteome</keyword>
<proteinExistence type="predicted"/>
<gene>
    <name evidence="1" type="ORF">HPB47_024800</name>
</gene>
<sequence length="784" mass="86311">MSRLTTGLKAPSGKGERVIVTHAGSATGFVSGCLDVFRGKKKGDYHDEMNSNRFEAWFLHLLDHIEPNSVIVIDNAPYHSRKAEAVPTTATKKGEIQQWLSSKNLDWTATMKKKDLLSIVATNLLGTYHRATMALPCNVNRSVSMDDAEREFCCRLVCLLVCLYYLRRLQHRATIAGNLLGTYHRATMALPCNVNRSVSMDDAEREFCCRLVCLLVCLYYLRRLQHRATIAGRRRNFLLRALKTVSTLDEEDVTRQIRTLIMYLADLSNVPALQVPGLTNDECLADSHHCEPLAVSPAVDVEEEPETVAATETPALSTSSSADIEPSLSPQRHGIDEKCPMESYHSHRVSATVDAEEEPETVSSTDDPTLCVEAPVDTTEPSSAPQRHATEETQSLSLQARSATCRTTDPLELPTALETTGPHIFRAAASIRVIRSWSAQHHRAAFEEHRRFSPFWTTPAAWHLTGAPPTPTDRSDPPLPTPAPASTSSMAAAGAWSRTTRPSGNAIGYARVGRRILLLGANPRVLTAVPRSINKEEASSTPEAADPSTGSPGAVAGSTVRLWLVQDPLGSTCMILALLICDRALYGSIVELPGFSLLAAPPPLYWIFPTLDTRGAAFHTRPPNGLDCQRNQAPQVGEWDSLLAAPPPLPWIFPTLDTGEADCQTTTFDRLGGQRNQARHRPGSSFNSSIASATARKRAKRCCSLTRVSWSRRDSPDSRWAMSSTTCRAVGRTSNPVRNPELRFHQFPRDRKRHKLWVGAVRRIDFGRPSTPNSNAKLCSQHFT</sequence>
<dbReference type="Proteomes" id="UP000805193">
    <property type="component" value="Unassembled WGS sequence"/>
</dbReference>